<evidence type="ECO:0000313" key="9">
    <source>
        <dbReference type="EMBL" id="MFC4557256.1"/>
    </source>
</evidence>
<gene>
    <name evidence="9" type="ORF">ACFO3D_03390</name>
</gene>
<dbReference type="CDD" id="cd09912">
    <property type="entry name" value="DLP_2"/>
    <property type="match status" value="2"/>
</dbReference>
<evidence type="ECO:0000259" key="8">
    <source>
        <dbReference type="Pfam" id="PF00350"/>
    </source>
</evidence>
<protein>
    <submittedName>
        <fullName evidence="9">Dynamin family protein</fullName>
    </submittedName>
</protein>
<dbReference type="PANTHER" id="PTHR10465">
    <property type="entry name" value="TRANSMEMBRANE GTPASE FZO1"/>
    <property type="match status" value="1"/>
</dbReference>
<accession>A0ABV9DFU2</accession>
<keyword evidence="6" id="KW-0175">Coiled coil</keyword>
<feature type="compositionally biased region" description="Basic and acidic residues" evidence="7">
    <location>
        <begin position="563"/>
        <end position="573"/>
    </location>
</feature>
<dbReference type="InterPro" id="IPR027094">
    <property type="entry name" value="Mitofusin_fam"/>
</dbReference>
<dbReference type="InterPro" id="IPR045063">
    <property type="entry name" value="Dynamin_N"/>
</dbReference>
<evidence type="ECO:0000256" key="4">
    <source>
        <dbReference type="ARBA" id="ARBA00023134"/>
    </source>
</evidence>
<dbReference type="RefSeq" id="WP_390293197.1">
    <property type="nucleotide sequence ID" value="NZ_JBHSFU010000003.1"/>
</dbReference>
<keyword evidence="4" id="KW-0342">GTP-binding</keyword>
<evidence type="ECO:0000256" key="3">
    <source>
        <dbReference type="ARBA" id="ARBA00022801"/>
    </source>
</evidence>
<dbReference type="Pfam" id="PF00350">
    <property type="entry name" value="Dynamin_N"/>
    <property type="match status" value="2"/>
</dbReference>
<name>A0ABV9DFU2_9BACI</name>
<feature type="coiled-coil region" evidence="6">
    <location>
        <begin position="482"/>
        <end position="529"/>
    </location>
</feature>
<evidence type="ECO:0000256" key="7">
    <source>
        <dbReference type="SAM" id="MobiDB-lite"/>
    </source>
</evidence>
<feature type="domain" description="Dynamin N-terminal" evidence="8">
    <location>
        <begin position="49"/>
        <end position="202"/>
    </location>
</feature>
<organism evidence="9 10">
    <name type="scientific">Virgibacillus kekensis</name>
    <dbReference type="NCBI Taxonomy" id="202261"/>
    <lineage>
        <taxon>Bacteria</taxon>
        <taxon>Bacillati</taxon>
        <taxon>Bacillota</taxon>
        <taxon>Bacilli</taxon>
        <taxon>Bacillales</taxon>
        <taxon>Bacillaceae</taxon>
        <taxon>Virgibacillus</taxon>
    </lineage>
</organism>
<sequence length="1210" mass="139881">MLTKSKQPTRIDFQHLVSLYSLVSDNKDERNADKLLDIYKKLNKDELIISFAGHFSAGKSSIINGLLEKSILPKSPIPTSANVVKIQSGNGTARVYFHDGDIVEYEEPYDIDKIKEYAKDKASIKAIEINTGENVLPEGCVVIDTPGIDAADDADRIITESSLHLVDVLFYVMDYNHVQSEVNLQFLKKAEELGIPFFIIINQIDKHNEQEITFRNFEKNIKQTFDQWNIMPQEIYYSSMTKADTAHNEFPVLKKKLLNLMTAERNDYLNVGRSVMQIVNEHKSFLEQRYEEETALLSAGKDGDDPAEQLEALIREMGQIRSKPEAFQNDFKNNLNTTLQNAYLMPADLREKAEEFLVSQQKDFKVGLFGSKRKTEEKRLSRLQNFLQELKKNMESAIEWKLRDKFINLAGEHGITNQEIMERIQNMTITYDEDDLMSAMKPGAKVTGDYVLNYTEEISYQIKQKYKKEAFKIQEMMEEDVRNQWKQKLTELELKEKELSNAAQDAWKMEELQQKLHEQQENIKAVMKNPEPEEKQWEQINTVLDERQRPVSKASAEYAATSKEVKKPAEERRPEVEQTAFSIDRVLDDTNTVIRLIESLPGFQSITDDLHRKTTRLENRSYTIALFGAFSAGKSSFANALIGENILPASPNPTTAVINRINPVKEGLKHGTVIIQHKDEATLVNDIHTLTKNFSPRSNQLSELLDWIRKNKINESNKLNSTHRAYLNAVLAGYQDNKHNLAIQSTVMLNDFAAHVTDETKACYIESVDLYYDCPVTRAGITLVDTPGADSVNARHTNVSFDYIKHADAILYVTYYNHALSRADKDFLLQLGRVKDAFQLDKMFFIMNAADLAEDEAECHMVLDYIKEQLTLLGIRFPRLFPVSSKQSLLEKLDSQPLNNQMAEFEKSLYHFIDFELTTISVQSVYRDIYRALKSVEKHINSLKLNASEKEQFKKELDEKQATLKQLADEIDSQVYGRRISQKVEKQLFYVLERLAIRFHDMFKETFNPTTVTESGKRAQQQLEINLRNLLDYAGYELLQELRAVSLRIESFIQELTKTVYQDYMKKSTQVDEDFMLSDVETPKLETPEYDQALTDLDIKNFHPELKKFNGTKAFFVRNEKEKMKEEIFDRLQPFAKAYLEKHHKTMEDSYISQWDVIIENMNKEIHNSIEQYVKSFSAMFTDQAADMETLSNIHRKLEHIAKSHADIKE</sequence>
<keyword evidence="5" id="KW-0472">Membrane</keyword>
<feature type="region of interest" description="Disordered" evidence="7">
    <location>
        <begin position="551"/>
        <end position="573"/>
    </location>
</feature>
<evidence type="ECO:0000313" key="10">
    <source>
        <dbReference type="Proteomes" id="UP001595989"/>
    </source>
</evidence>
<feature type="domain" description="Dynamin N-terminal" evidence="8">
    <location>
        <begin position="624"/>
        <end position="848"/>
    </location>
</feature>
<evidence type="ECO:0000256" key="2">
    <source>
        <dbReference type="ARBA" id="ARBA00022741"/>
    </source>
</evidence>
<dbReference type="SUPFAM" id="SSF52540">
    <property type="entry name" value="P-loop containing nucleoside triphosphate hydrolases"/>
    <property type="match status" value="2"/>
</dbReference>
<dbReference type="PANTHER" id="PTHR10465:SF0">
    <property type="entry name" value="SARCALUMENIN"/>
    <property type="match status" value="1"/>
</dbReference>
<keyword evidence="3" id="KW-0378">Hydrolase</keyword>
<keyword evidence="10" id="KW-1185">Reference proteome</keyword>
<dbReference type="EMBL" id="JBHSFU010000003">
    <property type="protein sequence ID" value="MFC4557256.1"/>
    <property type="molecule type" value="Genomic_DNA"/>
</dbReference>
<dbReference type="InterPro" id="IPR027417">
    <property type="entry name" value="P-loop_NTPase"/>
</dbReference>
<dbReference type="Proteomes" id="UP001595989">
    <property type="component" value="Unassembled WGS sequence"/>
</dbReference>
<reference evidence="10" key="1">
    <citation type="journal article" date="2019" name="Int. J. Syst. Evol. Microbiol.">
        <title>The Global Catalogue of Microorganisms (GCM) 10K type strain sequencing project: providing services to taxonomists for standard genome sequencing and annotation.</title>
        <authorList>
            <consortium name="The Broad Institute Genomics Platform"/>
            <consortium name="The Broad Institute Genome Sequencing Center for Infectious Disease"/>
            <person name="Wu L."/>
            <person name="Ma J."/>
        </authorList>
    </citation>
    <scope>NUCLEOTIDE SEQUENCE [LARGE SCALE GENOMIC DNA]</scope>
    <source>
        <strain evidence="10">CGMCC 4.7426</strain>
    </source>
</reference>
<keyword evidence="2" id="KW-0547">Nucleotide-binding</keyword>
<dbReference type="Gene3D" id="3.40.50.300">
    <property type="entry name" value="P-loop containing nucleotide triphosphate hydrolases"/>
    <property type="match status" value="2"/>
</dbReference>
<comment type="caution">
    <text evidence="9">The sequence shown here is derived from an EMBL/GenBank/DDBJ whole genome shotgun (WGS) entry which is preliminary data.</text>
</comment>
<proteinExistence type="predicted"/>
<evidence type="ECO:0000256" key="1">
    <source>
        <dbReference type="ARBA" id="ARBA00004370"/>
    </source>
</evidence>
<comment type="subcellular location">
    <subcellularLocation>
        <location evidence="1">Membrane</location>
    </subcellularLocation>
</comment>
<evidence type="ECO:0000256" key="6">
    <source>
        <dbReference type="SAM" id="Coils"/>
    </source>
</evidence>
<evidence type="ECO:0000256" key="5">
    <source>
        <dbReference type="ARBA" id="ARBA00023136"/>
    </source>
</evidence>